<comment type="caution">
    <text evidence="1">The sequence shown here is derived from an EMBL/GenBank/DDBJ whole genome shotgun (WGS) entry which is preliminary data.</text>
</comment>
<dbReference type="Proteomes" id="UP000180057">
    <property type="component" value="Unassembled WGS sequence"/>
</dbReference>
<protein>
    <submittedName>
        <fullName evidence="1">Uncharacterized protein</fullName>
    </submittedName>
</protein>
<keyword evidence="2" id="KW-1185">Reference proteome</keyword>
<evidence type="ECO:0000313" key="2">
    <source>
        <dbReference type="Proteomes" id="UP000180057"/>
    </source>
</evidence>
<accession>A0A1S2M383</accession>
<organism evidence="1 2">
    <name type="scientific">Anaerobacillus alkalidiazotrophicus</name>
    <dbReference type="NCBI Taxonomy" id="472963"/>
    <lineage>
        <taxon>Bacteria</taxon>
        <taxon>Bacillati</taxon>
        <taxon>Bacillota</taxon>
        <taxon>Bacilli</taxon>
        <taxon>Bacillales</taxon>
        <taxon>Bacillaceae</taxon>
        <taxon>Anaerobacillus</taxon>
    </lineage>
</organism>
<dbReference type="RefSeq" id="WP_071390395.1">
    <property type="nucleotide sequence ID" value="NZ_MLQS01000022.1"/>
</dbReference>
<sequence>MLLVCKNHIKQGLQYLNAPHIVPIKDKNFQGCCVFCEKKAEFKLFYSVPIAKIHRMNILEKIKLNKI</sequence>
<gene>
    <name evidence="1" type="ORF">BKP45_14420</name>
</gene>
<dbReference type="AlphaFoldDB" id="A0A1S2M383"/>
<proteinExistence type="predicted"/>
<dbReference type="EMBL" id="MLQS01000022">
    <property type="protein sequence ID" value="OIJ19046.1"/>
    <property type="molecule type" value="Genomic_DNA"/>
</dbReference>
<name>A0A1S2M383_9BACI</name>
<dbReference type="OrthoDB" id="2921893at2"/>
<evidence type="ECO:0000313" key="1">
    <source>
        <dbReference type="EMBL" id="OIJ19046.1"/>
    </source>
</evidence>
<reference evidence="1 2" key="1">
    <citation type="submission" date="2016-10" db="EMBL/GenBank/DDBJ databases">
        <title>Draft genome sequences of four alkaliphilic bacteria belonging to the Anaerobacillus genus.</title>
        <authorList>
            <person name="Bassil N.M."/>
            <person name="Lloyd J.R."/>
        </authorList>
    </citation>
    <scope>NUCLEOTIDE SEQUENCE [LARGE SCALE GENOMIC DNA]</scope>
    <source>
        <strain evidence="1 2">DSM 22531</strain>
    </source>
</reference>